<accession>A0AAF0YG38</accession>
<dbReference type="RefSeq" id="XP_062632151.1">
    <property type="nucleotide sequence ID" value="XM_062776167.1"/>
</dbReference>
<dbReference type="Proteomes" id="UP000827549">
    <property type="component" value="Chromosome 7"/>
</dbReference>
<evidence type="ECO:0000256" key="1">
    <source>
        <dbReference type="SAM" id="Coils"/>
    </source>
</evidence>
<dbReference type="GeneID" id="87812775"/>
<dbReference type="AlphaFoldDB" id="A0AAF0YG38"/>
<reference evidence="2" key="1">
    <citation type="submission" date="2023-10" db="EMBL/GenBank/DDBJ databases">
        <authorList>
            <person name="Noh H."/>
        </authorList>
    </citation>
    <scope>NUCLEOTIDE SEQUENCE</scope>
    <source>
        <strain evidence="2">DUCC4014</strain>
    </source>
</reference>
<feature type="coiled-coil region" evidence="1">
    <location>
        <begin position="175"/>
        <end position="203"/>
    </location>
</feature>
<evidence type="ECO:0000313" key="2">
    <source>
        <dbReference type="EMBL" id="WOO86125.1"/>
    </source>
</evidence>
<keyword evidence="3" id="KW-1185">Reference proteome</keyword>
<gene>
    <name evidence="2" type="ORF">LOC62_07G009614</name>
</gene>
<organism evidence="2 3">
    <name type="scientific">Vanrija pseudolonga</name>
    <dbReference type="NCBI Taxonomy" id="143232"/>
    <lineage>
        <taxon>Eukaryota</taxon>
        <taxon>Fungi</taxon>
        <taxon>Dikarya</taxon>
        <taxon>Basidiomycota</taxon>
        <taxon>Agaricomycotina</taxon>
        <taxon>Tremellomycetes</taxon>
        <taxon>Trichosporonales</taxon>
        <taxon>Trichosporonaceae</taxon>
        <taxon>Vanrija</taxon>
    </lineage>
</organism>
<evidence type="ECO:0000313" key="3">
    <source>
        <dbReference type="Proteomes" id="UP000827549"/>
    </source>
</evidence>
<sequence>MPAPLYVLHNRWLPDIYLNFNPPVRIVDMGSASSRHCHCSHACSCTMAYAGNNTHYVNAALQRALLSESKSVQHGAIRDVTLGVTDGSTVALCSQRFIDRFKEWGANEEYRKVVIAVLSERLKLGWPYNYKAVDVLAVMPDAALIPFIDRLDKLTKLDANVRGSADLKKLVKPVLDRANKAKEAKAEEEAKKKQQAIEAAAGNYYYMYNRGLNAASPYNRGYYDGIAAQADRCCCGVCLQCMPSPPGHTWPYATYPGSPVGFVRDWPNTTPDDWATCVRNHRVSLVFYPTPAADDD</sequence>
<proteinExistence type="predicted"/>
<protein>
    <submittedName>
        <fullName evidence="2">Uncharacterized protein</fullName>
    </submittedName>
</protein>
<name>A0AAF0YG38_9TREE</name>
<dbReference type="EMBL" id="CP086720">
    <property type="protein sequence ID" value="WOO86125.1"/>
    <property type="molecule type" value="Genomic_DNA"/>
</dbReference>
<keyword evidence="1" id="KW-0175">Coiled coil</keyword>